<sequence length="68" mass="6971">MKTLIASAALALTAVSASAMVDMSAIQQYAPNVDVSTLSDAEVNLLLSIVHSGDSAGEKRAIIQALVK</sequence>
<dbReference type="OrthoDB" id="7876050at2"/>
<feature type="signal peptide" evidence="1">
    <location>
        <begin position="1"/>
        <end position="19"/>
    </location>
</feature>
<protein>
    <submittedName>
        <fullName evidence="2">Uncharacterized protein</fullName>
    </submittedName>
</protein>
<reference evidence="2 3" key="1">
    <citation type="submission" date="2014-03" db="EMBL/GenBank/DDBJ databases">
        <title>The draft genome sequence of Marivita geojedonensis KCTC 23882.</title>
        <authorList>
            <person name="Lai Q."/>
            <person name="Shao Z."/>
        </authorList>
    </citation>
    <scope>NUCLEOTIDE SEQUENCE [LARGE SCALE GENOMIC DNA]</scope>
    <source>
        <strain evidence="2 3">DPG-138</strain>
    </source>
</reference>
<dbReference type="EMBL" id="JFKC01000011">
    <property type="protein sequence ID" value="OSQ50533.1"/>
    <property type="molecule type" value="Genomic_DNA"/>
</dbReference>
<dbReference type="RefSeq" id="WP_085637893.1">
    <property type="nucleotide sequence ID" value="NZ_JFKC01000011.1"/>
</dbReference>
<accession>A0A1X4NJY8</accession>
<feature type="chain" id="PRO_5012281665" evidence="1">
    <location>
        <begin position="20"/>
        <end position="68"/>
    </location>
</feature>
<keyword evidence="1" id="KW-0732">Signal</keyword>
<proteinExistence type="predicted"/>
<dbReference type="Proteomes" id="UP000193926">
    <property type="component" value="Unassembled WGS sequence"/>
</dbReference>
<keyword evidence="3" id="KW-1185">Reference proteome</keyword>
<evidence type="ECO:0000313" key="3">
    <source>
        <dbReference type="Proteomes" id="UP000193926"/>
    </source>
</evidence>
<organism evidence="2 3">
    <name type="scientific">Marivita geojedonensis</name>
    <dbReference type="NCBI Taxonomy" id="1123756"/>
    <lineage>
        <taxon>Bacteria</taxon>
        <taxon>Pseudomonadati</taxon>
        <taxon>Pseudomonadota</taxon>
        <taxon>Alphaproteobacteria</taxon>
        <taxon>Rhodobacterales</taxon>
        <taxon>Roseobacteraceae</taxon>
        <taxon>Marivita</taxon>
    </lineage>
</organism>
<dbReference type="AlphaFoldDB" id="A0A1X4NJY8"/>
<gene>
    <name evidence="2" type="ORF">MGEO_12080</name>
</gene>
<evidence type="ECO:0000313" key="2">
    <source>
        <dbReference type="EMBL" id="OSQ50533.1"/>
    </source>
</evidence>
<name>A0A1X4NJY8_9RHOB</name>
<evidence type="ECO:0000256" key="1">
    <source>
        <dbReference type="SAM" id="SignalP"/>
    </source>
</evidence>
<comment type="caution">
    <text evidence="2">The sequence shown here is derived from an EMBL/GenBank/DDBJ whole genome shotgun (WGS) entry which is preliminary data.</text>
</comment>